<dbReference type="SUPFAM" id="SSF51735">
    <property type="entry name" value="NAD(P)-binding Rossmann-fold domains"/>
    <property type="match status" value="1"/>
</dbReference>
<dbReference type="Gene3D" id="3.40.50.720">
    <property type="entry name" value="NAD(P)-binding Rossmann-like Domain"/>
    <property type="match status" value="1"/>
</dbReference>
<accession>A0ABN0REH3</accession>
<feature type="domain" description="Quinate/shikimate 5-dehydrogenase/glutamyl-tRNA reductase" evidence="1">
    <location>
        <begin position="123"/>
        <end position="206"/>
    </location>
</feature>
<name>A0ABN0REH3_9LIST</name>
<evidence type="ECO:0000313" key="2">
    <source>
        <dbReference type="EMBL" id="EUJ30967.1"/>
    </source>
</evidence>
<proteinExistence type="predicted"/>
<evidence type="ECO:0000313" key="3">
    <source>
        <dbReference type="Proteomes" id="UP000019249"/>
    </source>
</evidence>
<keyword evidence="3" id="KW-1185">Reference proteome</keyword>
<protein>
    <recommendedName>
        <fullName evidence="1">Quinate/shikimate 5-dehydrogenase/glutamyl-tRNA reductase domain-containing protein</fullName>
    </recommendedName>
</protein>
<evidence type="ECO:0000259" key="1">
    <source>
        <dbReference type="Pfam" id="PF01488"/>
    </source>
</evidence>
<dbReference type="InterPro" id="IPR006151">
    <property type="entry name" value="Shikm_DH/Glu-tRNA_Rdtase"/>
</dbReference>
<reference evidence="2 3" key="1">
    <citation type="journal article" date="2014" name="Int. J. Syst. Evol. Microbiol.">
        <title>Listeria floridensis sp. nov., Listeria aquatica sp. nov., Listeria cornellensis sp. nov., Listeria riparia sp. nov. and Listeria grandensis sp. nov., from agricultural and natural environments.</title>
        <authorList>
            <person name="den Bakker H.C."/>
            <person name="Warchocki S."/>
            <person name="Wright E.M."/>
            <person name="Allred A.F."/>
            <person name="Ahlstrom C."/>
            <person name="Manuel C.S."/>
            <person name="Stasiewicz M.J."/>
            <person name="Burrell A."/>
            <person name="Roof S."/>
            <person name="Strawn L."/>
            <person name="Fortes E.D."/>
            <person name="Nightingale K.K."/>
            <person name="Kephart D."/>
            <person name="Wiedmann M."/>
        </authorList>
    </citation>
    <scope>NUCLEOTIDE SEQUENCE [LARGE SCALE GENOMIC DNA]</scope>
    <source>
        <strain evidence="2 3">FSL S10-1187</strain>
    </source>
</reference>
<dbReference type="EMBL" id="AODF01000020">
    <property type="protein sequence ID" value="EUJ30967.1"/>
    <property type="molecule type" value="Genomic_DNA"/>
</dbReference>
<dbReference type="Pfam" id="PF01488">
    <property type="entry name" value="Shikimate_DH"/>
    <property type="match status" value="1"/>
</dbReference>
<dbReference type="RefSeq" id="WP_036097511.1">
    <property type="nucleotide sequence ID" value="NZ_AODF01000020.1"/>
</dbReference>
<dbReference type="Proteomes" id="UP000019249">
    <property type="component" value="Unassembled WGS sequence"/>
</dbReference>
<gene>
    <name evidence="2" type="ORF">MFLO_09737</name>
</gene>
<organism evidence="2 3">
    <name type="scientific">Listeria floridensis FSL S10-1187</name>
    <dbReference type="NCBI Taxonomy" id="1265817"/>
    <lineage>
        <taxon>Bacteria</taxon>
        <taxon>Bacillati</taxon>
        <taxon>Bacillota</taxon>
        <taxon>Bacilli</taxon>
        <taxon>Bacillales</taxon>
        <taxon>Listeriaceae</taxon>
        <taxon>Listeria</taxon>
    </lineage>
</organism>
<comment type="caution">
    <text evidence="2">The sequence shown here is derived from an EMBL/GenBank/DDBJ whole genome shotgun (WGS) entry which is preliminary data.</text>
</comment>
<sequence length="315" mass="34679">MKELVPITDAYTALEQIDFMKYQYAMFTSTANATNRDQILPDRLTPFGNLLNIQLASQAFAEHVFNRIDGYIPNLLVDAERKQLVPFYSLAKSICTKSTVHLFKANDVTVNATLNTLNIHYTGKISGLSVLIYGTGNLAAKLALKLAELGAKVYLIGRSEAKAAQLAEAMNLILPAHSPHNIKVLQTDEKLKVDVMVSAISAKKKVHSDWLSFLERDALILDVGIDNYAEEFIEKAVQNGHVMQRVDIQARIGTEIADIETRDFYAATIRGIRELDGKTAVAGGIIGKKGDLVLDKITEPYHIIGYSNGTGGLMR</sequence>
<dbReference type="InterPro" id="IPR036291">
    <property type="entry name" value="NAD(P)-bd_dom_sf"/>
</dbReference>